<sequence>MSAGGTNNASDAVVTLAIGGATARRAPDDGPPSAKPYLRIQTVAAAGVNVQRFTEKGGAAVVIVQTKDTEVSGGNALVSRDSGQPVQVANADFYVASSGLLLSRSVQGRSGSAVLVKASQRTPFDVDMPLDQLAQMTQFVASTVIGQAEIVLHVHAAVRLNSPALLPAASAPHHSSPAANATANASSNASSPAAPTAPPTSILLHTALGLLELKGSCEAMGEDLVAALEALGVRTGLPPPDPATGRRLLQWGFFCYACYL</sequence>
<dbReference type="Proteomes" id="UP000612055">
    <property type="component" value="Unassembled WGS sequence"/>
</dbReference>
<name>A0A835Y4E7_9CHLO</name>
<feature type="compositionally biased region" description="Low complexity" evidence="1">
    <location>
        <begin position="169"/>
        <end position="194"/>
    </location>
</feature>
<proteinExistence type="predicted"/>
<protein>
    <submittedName>
        <fullName evidence="2">Uncharacterized protein</fullName>
    </submittedName>
</protein>
<organism evidence="2 3">
    <name type="scientific">Edaphochlamys debaryana</name>
    <dbReference type="NCBI Taxonomy" id="47281"/>
    <lineage>
        <taxon>Eukaryota</taxon>
        <taxon>Viridiplantae</taxon>
        <taxon>Chlorophyta</taxon>
        <taxon>core chlorophytes</taxon>
        <taxon>Chlorophyceae</taxon>
        <taxon>CS clade</taxon>
        <taxon>Chlamydomonadales</taxon>
        <taxon>Chlamydomonadales incertae sedis</taxon>
        <taxon>Edaphochlamys</taxon>
    </lineage>
</organism>
<accession>A0A835Y4E7</accession>
<dbReference type="AlphaFoldDB" id="A0A835Y4E7"/>
<comment type="caution">
    <text evidence="2">The sequence shown here is derived from an EMBL/GenBank/DDBJ whole genome shotgun (WGS) entry which is preliminary data.</text>
</comment>
<keyword evidence="3" id="KW-1185">Reference proteome</keyword>
<evidence type="ECO:0000313" key="3">
    <source>
        <dbReference type="Proteomes" id="UP000612055"/>
    </source>
</evidence>
<evidence type="ECO:0000256" key="1">
    <source>
        <dbReference type="SAM" id="MobiDB-lite"/>
    </source>
</evidence>
<dbReference type="EMBL" id="JAEHOE010000022">
    <property type="protein sequence ID" value="KAG2495753.1"/>
    <property type="molecule type" value="Genomic_DNA"/>
</dbReference>
<reference evidence="2" key="1">
    <citation type="journal article" date="2020" name="bioRxiv">
        <title>Comparative genomics of Chlamydomonas.</title>
        <authorList>
            <person name="Craig R.J."/>
            <person name="Hasan A.R."/>
            <person name="Ness R.W."/>
            <person name="Keightley P.D."/>
        </authorList>
    </citation>
    <scope>NUCLEOTIDE SEQUENCE</scope>
    <source>
        <strain evidence="2">CCAP 11/70</strain>
    </source>
</reference>
<gene>
    <name evidence="2" type="ORF">HYH03_006002</name>
</gene>
<evidence type="ECO:0000313" key="2">
    <source>
        <dbReference type="EMBL" id="KAG2495753.1"/>
    </source>
</evidence>
<feature type="region of interest" description="Disordered" evidence="1">
    <location>
        <begin position="169"/>
        <end position="197"/>
    </location>
</feature>